<dbReference type="Proteomes" id="UP000441354">
    <property type="component" value="Unassembled WGS sequence"/>
</dbReference>
<organism evidence="1 2">
    <name type="scientific">Bacillus mesophilum</name>
    <dbReference type="NCBI Taxonomy" id="1071718"/>
    <lineage>
        <taxon>Bacteria</taxon>
        <taxon>Bacillati</taxon>
        <taxon>Bacillota</taxon>
        <taxon>Bacilli</taxon>
        <taxon>Bacillales</taxon>
        <taxon>Bacillaceae</taxon>
        <taxon>Bacillus</taxon>
    </lineage>
</organism>
<name>A0A7V7RMH2_9BACI</name>
<dbReference type="InterPro" id="IPR025072">
    <property type="entry name" value="Fur_reg_FbpA"/>
</dbReference>
<dbReference type="Pfam" id="PF13076">
    <property type="entry name" value="Fur_reg_FbpA"/>
    <property type="match status" value="1"/>
</dbReference>
<reference evidence="1 2" key="1">
    <citation type="journal article" date="2014" name="Arch. Microbiol.">
        <title>Bacillus mesophilum sp. nov., strain IITR-54T, a novel 4-chlorobiphenyl dechlorinating bacterium.</title>
        <authorList>
            <person name="Manickam N."/>
            <person name="Singh N.K."/>
            <person name="Bajaj A."/>
            <person name="Kumar R.M."/>
            <person name="Kaur G."/>
            <person name="Kaur N."/>
            <person name="Bala M."/>
            <person name="Kumar A."/>
            <person name="Mayilraj S."/>
        </authorList>
    </citation>
    <scope>NUCLEOTIDE SEQUENCE [LARGE SCALE GENOMIC DNA]</scope>
    <source>
        <strain evidence="1 2">IITR-54</strain>
    </source>
</reference>
<dbReference type="EMBL" id="WBOT01000002">
    <property type="protein sequence ID" value="KAB2333463.1"/>
    <property type="molecule type" value="Genomic_DNA"/>
</dbReference>
<evidence type="ECO:0000313" key="2">
    <source>
        <dbReference type="Proteomes" id="UP000441354"/>
    </source>
</evidence>
<dbReference type="AlphaFoldDB" id="A0A7V7RMH2"/>
<gene>
    <name evidence="1" type="primary">fbpA</name>
    <name evidence="1" type="ORF">F7732_05045</name>
</gene>
<keyword evidence="2" id="KW-1185">Reference proteome</keyword>
<accession>A0A7V7RMH2</accession>
<proteinExistence type="predicted"/>
<dbReference type="RefSeq" id="WP_151572725.1">
    <property type="nucleotide sequence ID" value="NZ_WBOT01000002.1"/>
</dbReference>
<comment type="caution">
    <text evidence="1">The sequence shown here is derived from an EMBL/GenBank/DDBJ whole genome shotgun (WGS) entry which is preliminary data.</text>
</comment>
<protein>
    <submittedName>
        <fullName evidence="1">Fur-regulated basic protein FbpA</fullName>
    </submittedName>
</protein>
<sequence>MQYLRKAVEKKRNYLIQLLVKAGVSKETEQLQNLTLTELELLSKKHMVVK</sequence>
<evidence type="ECO:0000313" key="1">
    <source>
        <dbReference type="EMBL" id="KAB2333463.1"/>
    </source>
</evidence>